<dbReference type="NCBIfam" id="TIGR00711">
    <property type="entry name" value="efflux_EmrB"/>
    <property type="match status" value="1"/>
</dbReference>
<feature type="transmembrane region" description="Helical" evidence="7">
    <location>
        <begin position="360"/>
        <end position="380"/>
    </location>
</feature>
<dbReference type="InterPro" id="IPR020846">
    <property type="entry name" value="MFS_dom"/>
</dbReference>
<dbReference type="Proteomes" id="UP000637423">
    <property type="component" value="Unassembled WGS sequence"/>
</dbReference>
<dbReference type="InterPro" id="IPR036259">
    <property type="entry name" value="MFS_trans_sf"/>
</dbReference>
<feature type="transmembrane region" description="Helical" evidence="7">
    <location>
        <begin position="429"/>
        <end position="447"/>
    </location>
</feature>
<evidence type="ECO:0000256" key="1">
    <source>
        <dbReference type="ARBA" id="ARBA00004651"/>
    </source>
</evidence>
<dbReference type="Pfam" id="PF07690">
    <property type="entry name" value="MFS_1"/>
    <property type="match status" value="1"/>
</dbReference>
<keyword evidence="10" id="KW-1185">Reference proteome</keyword>
<name>A0A916UIN6_9BURK</name>
<feature type="transmembrane region" description="Helical" evidence="7">
    <location>
        <begin position="326"/>
        <end position="348"/>
    </location>
</feature>
<feature type="transmembrane region" description="Helical" evidence="7">
    <location>
        <begin position="453"/>
        <end position="479"/>
    </location>
</feature>
<dbReference type="GO" id="GO:0022857">
    <property type="term" value="F:transmembrane transporter activity"/>
    <property type="evidence" value="ECO:0007669"/>
    <property type="project" value="InterPro"/>
</dbReference>
<feature type="transmembrane region" description="Helical" evidence="7">
    <location>
        <begin position="107"/>
        <end position="133"/>
    </location>
</feature>
<keyword evidence="2" id="KW-0813">Transport</keyword>
<feature type="transmembrane region" description="Helical" evidence="7">
    <location>
        <begin position="392"/>
        <end position="417"/>
    </location>
</feature>
<proteinExistence type="predicted"/>
<keyword evidence="5 7" id="KW-1133">Transmembrane helix</keyword>
<comment type="subcellular location">
    <subcellularLocation>
        <location evidence="1">Cell membrane</location>
        <topology evidence="1">Multi-pass membrane protein</topology>
    </subcellularLocation>
</comment>
<dbReference type="CDD" id="cd17321">
    <property type="entry name" value="MFS_MMR_MDR_like"/>
    <property type="match status" value="1"/>
</dbReference>
<evidence type="ECO:0000256" key="5">
    <source>
        <dbReference type="ARBA" id="ARBA00022989"/>
    </source>
</evidence>
<feature type="transmembrane region" description="Helical" evidence="7">
    <location>
        <begin position="256"/>
        <end position="275"/>
    </location>
</feature>
<dbReference type="AlphaFoldDB" id="A0A916UIN6"/>
<feature type="transmembrane region" description="Helical" evidence="7">
    <location>
        <begin position="296"/>
        <end position="320"/>
    </location>
</feature>
<sequence>MSASLPPGCDRSIAASMPQSGVAPNAAASPGISDATHSRLILATTILASSLAFIDGSVVNVGLPAIGHSLDAGAVGLSWVVNGYLLPLSALLLLGGAAGDRFGRKRLLLIGVFLFALASALCAAAPALAWLIAGRVLQGIGAALLMPNSLAILGANFSGEARGRAIGIWAAIGAAAGALGPLLGGWLIDVVGWRMIFLINLPIAALAFYLGARYLCDEPNPARPSLDLPGAMLASIGLAALTWGLTLASAQSRFNWISSTAIVAGIVFLLFFIWAEKNAGEGAMLPMSLFGSASFAGLNLLTFLLYGALGALMVLVPFVLIKVDGYSATAAGAALLPLPIVIALASSTMGRLAGKIGPRLPLTVGPLIVAVGFLLATRIGDGSSYWTTTLPAMLVIALGMAGAVAPLTTAVLSSVGTEHTGVASGFNSAVARSGGLVATALLGLVLASQGAALLAAFHAAALVAAGAAVAAAVCAFFGIKSVTI</sequence>
<dbReference type="PANTHER" id="PTHR42718:SF42">
    <property type="entry name" value="EXPORT PROTEIN"/>
    <property type="match status" value="1"/>
</dbReference>
<feature type="transmembrane region" description="Helical" evidence="7">
    <location>
        <begin position="139"/>
        <end position="159"/>
    </location>
</feature>
<feature type="transmembrane region" description="Helical" evidence="7">
    <location>
        <begin position="228"/>
        <end position="250"/>
    </location>
</feature>
<feature type="transmembrane region" description="Helical" evidence="7">
    <location>
        <begin position="194"/>
        <end position="216"/>
    </location>
</feature>
<feature type="transmembrane region" description="Helical" evidence="7">
    <location>
        <begin position="166"/>
        <end position="188"/>
    </location>
</feature>
<dbReference type="PANTHER" id="PTHR42718">
    <property type="entry name" value="MAJOR FACILITATOR SUPERFAMILY MULTIDRUG TRANSPORTER MFSC"/>
    <property type="match status" value="1"/>
</dbReference>
<feature type="transmembrane region" description="Helical" evidence="7">
    <location>
        <begin position="72"/>
        <end position="95"/>
    </location>
</feature>
<reference evidence="9" key="2">
    <citation type="submission" date="2020-09" db="EMBL/GenBank/DDBJ databases">
        <authorList>
            <person name="Sun Q."/>
            <person name="Zhou Y."/>
        </authorList>
    </citation>
    <scope>NUCLEOTIDE SEQUENCE</scope>
    <source>
        <strain evidence="9">CGMCC 1.10998</strain>
    </source>
</reference>
<keyword evidence="6 7" id="KW-0472">Membrane</keyword>
<evidence type="ECO:0000256" key="4">
    <source>
        <dbReference type="ARBA" id="ARBA00022692"/>
    </source>
</evidence>
<evidence type="ECO:0000259" key="8">
    <source>
        <dbReference type="PROSITE" id="PS50850"/>
    </source>
</evidence>
<dbReference type="Gene3D" id="1.20.1720.10">
    <property type="entry name" value="Multidrug resistance protein D"/>
    <property type="match status" value="1"/>
</dbReference>
<dbReference type="RefSeq" id="WP_188565869.1">
    <property type="nucleotide sequence ID" value="NZ_BMED01000002.1"/>
</dbReference>
<comment type="caution">
    <text evidence="9">The sequence shown here is derived from an EMBL/GenBank/DDBJ whole genome shotgun (WGS) entry which is preliminary data.</text>
</comment>
<evidence type="ECO:0000313" key="9">
    <source>
        <dbReference type="EMBL" id="GGC72388.1"/>
    </source>
</evidence>
<keyword evidence="4 7" id="KW-0812">Transmembrane</keyword>
<dbReference type="InterPro" id="IPR004638">
    <property type="entry name" value="EmrB-like"/>
</dbReference>
<accession>A0A916UIN6</accession>
<dbReference type="SUPFAM" id="SSF103473">
    <property type="entry name" value="MFS general substrate transporter"/>
    <property type="match status" value="1"/>
</dbReference>
<gene>
    <name evidence="9" type="ORF">GCM10011396_19390</name>
</gene>
<evidence type="ECO:0000256" key="3">
    <source>
        <dbReference type="ARBA" id="ARBA00022475"/>
    </source>
</evidence>
<dbReference type="PRINTS" id="PR01036">
    <property type="entry name" value="TCRTETB"/>
</dbReference>
<keyword evidence="3" id="KW-1003">Cell membrane</keyword>
<evidence type="ECO:0000256" key="6">
    <source>
        <dbReference type="ARBA" id="ARBA00023136"/>
    </source>
</evidence>
<dbReference type="GO" id="GO:0005886">
    <property type="term" value="C:plasma membrane"/>
    <property type="evidence" value="ECO:0007669"/>
    <property type="project" value="UniProtKB-SubCell"/>
</dbReference>
<organism evidence="9 10">
    <name type="scientific">Undibacterium terreum</name>
    <dbReference type="NCBI Taxonomy" id="1224302"/>
    <lineage>
        <taxon>Bacteria</taxon>
        <taxon>Pseudomonadati</taxon>
        <taxon>Pseudomonadota</taxon>
        <taxon>Betaproteobacteria</taxon>
        <taxon>Burkholderiales</taxon>
        <taxon>Oxalobacteraceae</taxon>
        <taxon>Undibacterium</taxon>
    </lineage>
</organism>
<dbReference type="Gene3D" id="1.20.1250.20">
    <property type="entry name" value="MFS general substrate transporter like domains"/>
    <property type="match status" value="1"/>
</dbReference>
<dbReference type="PROSITE" id="PS50850">
    <property type="entry name" value="MFS"/>
    <property type="match status" value="1"/>
</dbReference>
<dbReference type="EMBL" id="BMED01000002">
    <property type="protein sequence ID" value="GGC72388.1"/>
    <property type="molecule type" value="Genomic_DNA"/>
</dbReference>
<reference evidence="9" key="1">
    <citation type="journal article" date="2014" name="Int. J. Syst. Evol. Microbiol.">
        <title>Complete genome sequence of Corynebacterium casei LMG S-19264T (=DSM 44701T), isolated from a smear-ripened cheese.</title>
        <authorList>
            <consortium name="US DOE Joint Genome Institute (JGI-PGF)"/>
            <person name="Walter F."/>
            <person name="Albersmeier A."/>
            <person name="Kalinowski J."/>
            <person name="Ruckert C."/>
        </authorList>
    </citation>
    <scope>NUCLEOTIDE SEQUENCE</scope>
    <source>
        <strain evidence="9">CGMCC 1.10998</strain>
    </source>
</reference>
<evidence type="ECO:0000256" key="7">
    <source>
        <dbReference type="SAM" id="Phobius"/>
    </source>
</evidence>
<evidence type="ECO:0000313" key="10">
    <source>
        <dbReference type="Proteomes" id="UP000637423"/>
    </source>
</evidence>
<evidence type="ECO:0000256" key="2">
    <source>
        <dbReference type="ARBA" id="ARBA00022448"/>
    </source>
</evidence>
<feature type="domain" description="Major facilitator superfamily (MFS) profile" evidence="8">
    <location>
        <begin position="41"/>
        <end position="483"/>
    </location>
</feature>
<dbReference type="InterPro" id="IPR011701">
    <property type="entry name" value="MFS"/>
</dbReference>
<protein>
    <submittedName>
        <fullName evidence="9">MFS transporter</fullName>
    </submittedName>
</protein>